<sequence>MPTIGVPVRRRQRRPSRSGRALSDRLDTAFLPFFGPAQVSPIHAVGEVSDHAREREKRIRTVYERVVGPDGHAYVVERDVTD</sequence>
<gene>
    <name evidence="2" type="ORF">GCM10025864_23330</name>
</gene>
<feature type="region of interest" description="Disordered" evidence="1">
    <location>
        <begin position="1"/>
        <end position="21"/>
    </location>
</feature>
<comment type="caution">
    <text evidence="2">The sequence shown here is derived from an EMBL/GenBank/DDBJ whole genome shotgun (WGS) entry which is preliminary data.</text>
</comment>
<protein>
    <submittedName>
        <fullName evidence="2">Uncharacterized protein</fullName>
    </submittedName>
</protein>
<name>A0ABQ6I435_9MICO</name>
<evidence type="ECO:0000313" key="2">
    <source>
        <dbReference type="EMBL" id="GMA24574.1"/>
    </source>
</evidence>
<organism evidence="2 3">
    <name type="scientific">Luteimicrobium album</name>
    <dbReference type="NCBI Taxonomy" id="1054550"/>
    <lineage>
        <taxon>Bacteria</taxon>
        <taxon>Bacillati</taxon>
        <taxon>Actinomycetota</taxon>
        <taxon>Actinomycetes</taxon>
        <taxon>Micrococcales</taxon>
        <taxon>Luteimicrobium</taxon>
    </lineage>
</organism>
<dbReference type="EMBL" id="BSUK01000001">
    <property type="protein sequence ID" value="GMA24574.1"/>
    <property type="molecule type" value="Genomic_DNA"/>
</dbReference>
<keyword evidence="3" id="KW-1185">Reference proteome</keyword>
<reference evidence="3" key="1">
    <citation type="journal article" date="2019" name="Int. J. Syst. Evol. Microbiol.">
        <title>The Global Catalogue of Microorganisms (GCM) 10K type strain sequencing project: providing services to taxonomists for standard genome sequencing and annotation.</title>
        <authorList>
            <consortium name="The Broad Institute Genomics Platform"/>
            <consortium name="The Broad Institute Genome Sequencing Center for Infectious Disease"/>
            <person name="Wu L."/>
            <person name="Ma J."/>
        </authorList>
    </citation>
    <scope>NUCLEOTIDE SEQUENCE [LARGE SCALE GENOMIC DNA]</scope>
    <source>
        <strain evidence="3">NBRC 106348</strain>
    </source>
</reference>
<accession>A0ABQ6I435</accession>
<dbReference type="Proteomes" id="UP001157091">
    <property type="component" value="Unassembled WGS sequence"/>
</dbReference>
<proteinExistence type="predicted"/>
<evidence type="ECO:0000256" key="1">
    <source>
        <dbReference type="SAM" id="MobiDB-lite"/>
    </source>
</evidence>
<dbReference type="RefSeq" id="WP_284293336.1">
    <property type="nucleotide sequence ID" value="NZ_BSUK01000001.1"/>
</dbReference>
<feature type="compositionally biased region" description="Basic residues" evidence="1">
    <location>
        <begin position="8"/>
        <end position="17"/>
    </location>
</feature>
<evidence type="ECO:0000313" key="3">
    <source>
        <dbReference type="Proteomes" id="UP001157091"/>
    </source>
</evidence>